<evidence type="ECO:0000256" key="1">
    <source>
        <dbReference type="SAM" id="Phobius"/>
    </source>
</evidence>
<protein>
    <submittedName>
        <fullName evidence="2">Uncharacterized protein</fullName>
    </submittedName>
</protein>
<keyword evidence="1" id="KW-0472">Membrane</keyword>
<accession>A0AAV2AR78</accession>
<name>A0AAV2AR78_9ARAC</name>
<keyword evidence="3" id="KW-1185">Reference proteome</keyword>
<evidence type="ECO:0000313" key="2">
    <source>
        <dbReference type="EMBL" id="CAL1286573.1"/>
    </source>
</evidence>
<gene>
    <name evidence="2" type="ORF">LARSCL_LOCUS14325</name>
</gene>
<proteinExistence type="predicted"/>
<keyword evidence="1" id="KW-1133">Transmembrane helix</keyword>
<evidence type="ECO:0000313" key="3">
    <source>
        <dbReference type="Proteomes" id="UP001497382"/>
    </source>
</evidence>
<organism evidence="2 3">
    <name type="scientific">Larinioides sclopetarius</name>
    <dbReference type="NCBI Taxonomy" id="280406"/>
    <lineage>
        <taxon>Eukaryota</taxon>
        <taxon>Metazoa</taxon>
        <taxon>Ecdysozoa</taxon>
        <taxon>Arthropoda</taxon>
        <taxon>Chelicerata</taxon>
        <taxon>Arachnida</taxon>
        <taxon>Araneae</taxon>
        <taxon>Araneomorphae</taxon>
        <taxon>Entelegynae</taxon>
        <taxon>Araneoidea</taxon>
        <taxon>Araneidae</taxon>
        <taxon>Larinioides</taxon>
    </lineage>
</organism>
<comment type="caution">
    <text evidence="2">The sequence shown here is derived from an EMBL/GenBank/DDBJ whole genome shotgun (WGS) entry which is preliminary data.</text>
</comment>
<dbReference type="AlphaFoldDB" id="A0AAV2AR78"/>
<feature type="transmembrane region" description="Helical" evidence="1">
    <location>
        <begin position="17"/>
        <end position="37"/>
    </location>
</feature>
<dbReference type="EMBL" id="CAXIEN010000206">
    <property type="protein sequence ID" value="CAL1286573.1"/>
    <property type="molecule type" value="Genomic_DNA"/>
</dbReference>
<keyword evidence="1" id="KW-0812">Transmembrane</keyword>
<feature type="transmembrane region" description="Helical" evidence="1">
    <location>
        <begin position="49"/>
        <end position="68"/>
    </location>
</feature>
<sequence length="69" mass="8036">MFIIRFIQKVKHMNVSYVVKVLLVKIIYKGIMVLMYLKAQSVDISKKFPFGFFIHSISNICGSVLFHLL</sequence>
<reference evidence="2 3" key="1">
    <citation type="submission" date="2024-04" db="EMBL/GenBank/DDBJ databases">
        <authorList>
            <person name="Rising A."/>
            <person name="Reimegard J."/>
            <person name="Sonavane S."/>
            <person name="Akerstrom W."/>
            <person name="Nylinder S."/>
            <person name="Hedman E."/>
            <person name="Kallberg Y."/>
        </authorList>
    </citation>
    <scope>NUCLEOTIDE SEQUENCE [LARGE SCALE GENOMIC DNA]</scope>
</reference>
<dbReference type="Proteomes" id="UP001497382">
    <property type="component" value="Unassembled WGS sequence"/>
</dbReference>